<dbReference type="EC" id="2.7.13.3" evidence="2"/>
<keyword evidence="6" id="KW-0902">Two-component regulatory system</keyword>
<evidence type="ECO:0000313" key="9">
    <source>
        <dbReference type="Proteomes" id="UP000467006"/>
    </source>
</evidence>
<evidence type="ECO:0000313" key="8">
    <source>
        <dbReference type="EMBL" id="BBX18365.1"/>
    </source>
</evidence>
<dbReference type="Pfam" id="PF02518">
    <property type="entry name" value="HATPase_c"/>
    <property type="match status" value="1"/>
</dbReference>
<evidence type="ECO:0000256" key="2">
    <source>
        <dbReference type="ARBA" id="ARBA00012438"/>
    </source>
</evidence>
<accession>A0A7I7K2T7</accession>
<evidence type="ECO:0000256" key="4">
    <source>
        <dbReference type="ARBA" id="ARBA00022679"/>
    </source>
</evidence>
<evidence type="ECO:0000256" key="1">
    <source>
        <dbReference type="ARBA" id="ARBA00000085"/>
    </source>
</evidence>
<keyword evidence="5" id="KW-0418">Kinase</keyword>
<name>A0A7I7K2T7_9MYCO</name>
<comment type="catalytic activity">
    <reaction evidence="1">
        <text>ATP + protein L-histidine = ADP + protein N-phospho-L-histidine.</text>
        <dbReference type="EC" id="2.7.13.3"/>
    </reaction>
</comment>
<dbReference type="Proteomes" id="UP000467006">
    <property type="component" value="Chromosome"/>
</dbReference>
<keyword evidence="4" id="KW-0808">Transferase</keyword>
<reference evidence="8 9" key="1">
    <citation type="journal article" date="2019" name="Emerg. Microbes Infect.">
        <title>Comprehensive subspecies identification of 175 nontuberculous mycobacteria species based on 7547 genomic profiles.</title>
        <authorList>
            <person name="Matsumoto Y."/>
            <person name="Kinjo T."/>
            <person name="Motooka D."/>
            <person name="Nabeya D."/>
            <person name="Jung N."/>
            <person name="Uechi K."/>
            <person name="Horii T."/>
            <person name="Iida T."/>
            <person name="Fujita J."/>
            <person name="Nakamura S."/>
        </authorList>
    </citation>
    <scope>NUCLEOTIDE SEQUENCE [LARGE SCALE GENOMIC DNA]</scope>
    <source>
        <strain evidence="8 9">JCM 6396</strain>
    </source>
</reference>
<dbReference type="SUPFAM" id="SSF55874">
    <property type="entry name" value="ATPase domain of HSP90 chaperone/DNA topoisomerase II/histidine kinase"/>
    <property type="match status" value="1"/>
</dbReference>
<evidence type="ECO:0000256" key="5">
    <source>
        <dbReference type="ARBA" id="ARBA00022777"/>
    </source>
</evidence>
<dbReference type="EMBL" id="AP022563">
    <property type="protein sequence ID" value="BBX18365.1"/>
    <property type="molecule type" value="Genomic_DNA"/>
</dbReference>
<gene>
    <name evidence="8" type="ORF">MDUV_32250</name>
</gene>
<keyword evidence="3" id="KW-0597">Phosphoprotein</keyword>
<dbReference type="AlphaFoldDB" id="A0A7I7K2T7"/>
<dbReference type="KEGG" id="mdu:MDUV_32250"/>
<evidence type="ECO:0000256" key="3">
    <source>
        <dbReference type="ARBA" id="ARBA00022553"/>
    </source>
</evidence>
<proteinExistence type="predicted"/>
<dbReference type="InterPro" id="IPR050980">
    <property type="entry name" value="2C_sensor_his_kinase"/>
</dbReference>
<dbReference type="Gene3D" id="3.30.565.10">
    <property type="entry name" value="Histidine kinase-like ATPase, C-terminal domain"/>
    <property type="match status" value="1"/>
</dbReference>
<dbReference type="GO" id="GO:0000160">
    <property type="term" value="P:phosphorelay signal transduction system"/>
    <property type="evidence" value="ECO:0007669"/>
    <property type="project" value="UniProtKB-KW"/>
</dbReference>
<sequence>MTAPSGNRRWTLSNWPVRIKVFAIVVVPLTLACVLGGARIYTGMTAEEPDADTLRDVVVVGVAILLTLVVVTLVARSLIRPLHILRDSALTVAREDLARELEEVRSSGKPLAVQPIPPQTTEEIGQVAQAVSELHEQAVALAGQQARLQLQVTDMFETLSRRTRALIDEQQGLVDELQREEPDPARRADLRRVDHLAARMRRNAANLLVLAGARIPREQDDPVPLTVLVRAAAAEVEDTERVTVGLPGTMVAGRVAGDLMHLLAELLDNALRYSPPQSQVRVSAVHTNNGGLVIEISDVGSGMSESDLRVTNTRLRAGGEVNPYTARHMGFFVVGRLAALHGFVVRLRSTVAGKPEAGVTAGVYVPAKWLVGDGPAGN</sequence>
<dbReference type="GO" id="GO:0004673">
    <property type="term" value="F:protein histidine kinase activity"/>
    <property type="evidence" value="ECO:0007669"/>
    <property type="project" value="UniProtKB-EC"/>
</dbReference>
<keyword evidence="9" id="KW-1185">Reference proteome</keyword>
<dbReference type="InterPro" id="IPR036890">
    <property type="entry name" value="HATPase_C_sf"/>
</dbReference>
<dbReference type="Gene3D" id="6.10.340.10">
    <property type="match status" value="1"/>
</dbReference>
<dbReference type="PANTHER" id="PTHR44936">
    <property type="entry name" value="SENSOR PROTEIN CREC"/>
    <property type="match status" value="1"/>
</dbReference>
<evidence type="ECO:0000256" key="6">
    <source>
        <dbReference type="ARBA" id="ARBA00023012"/>
    </source>
</evidence>
<feature type="domain" description="Histidine kinase/HSP90-like ATPase" evidence="7">
    <location>
        <begin position="254"/>
        <end position="369"/>
    </location>
</feature>
<dbReference type="PANTHER" id="PTHR44936:SF9">
    <property type="entry name" value="SENSOR PROTEIN CREC"/>
    <property type="match status" value="1"/>
</dbReference>
<dbReference type="SMART" id="SM00387">
    <property type="entry name" value="HATPase_c"/>
    <property type="match status" value="1"/>
</dbReference>
<dbReference type="InterPro" id="IPR003594">
    <property type="entry name" value="HATPase_dom"/>
</dbReference>
<dbReference type="OrthoDB" id="4652229at2"/>
<evidence type="ECO:0000259" key="7">
    <source>
        <dbReference type="SMART" id="SM00387"/>
    </source>
</evidence>
<organism evidence="8 9">
    <name type="scientific">Mycolicibacterium duvalii</name>
    <dbReference type="NCBI Taxonomy" id="39688"/>
    <lineage>
        <taxon>Bacteria</taxon>
        <taxon>Bacillati</taxon>
        <taxon>Actinomycetota</taxon>
        <taxon>Actinomycetes</taxon>
        <taxon>Mycobacteriales</taxon>
        <taxon>Mycobacteriaceae</taxon>
        <taxon>Mycolicibacterium</taxon>
    </lineage>
</organism>
<protein>
    <recommendedName>
        <fullName evidence="2">histidine kinase</fullName>
        <ecNumber evidence="2">2.7.13.3</ecNumber>
    </recommendedName>
</protein>